<dbReference type="InterPro" id="IPR050833">
    <property type="entry name" value="Poly_Biosynth_Transport"/>
</dbReference>
<evidence type="ECO:0000256" key="1">
    <source>
        <dbReference type="ARBA" id="ARBA00004651"/>
    </source>
</evidence>
<evidence type="ECO:0000256" key="6">
    <source>
        <dbReference type="ARBA" id="ARBA00023136"/>
    </source>
</evidence>
<feature type="transmembrane region" description="Helical" evidence="7">
    <location>
        <begin position="44"/>
        <end position="68"/>
    </location>
</feature>
<evidence type="ECO:0000313" key="9">
    <source>
        <dbReference type="Proteomes" id="UP000234420"/>
    </source>
</evidence>
<dbReference type="CDD" id="cd13127">
    <property type="entry name" value="MATE_tuaB_like"/>
    <property type="match status" value="1"/>
</dbReference>
<feature type="transmembrane region" description="Helical" evidence="7">
    <location>
        <begin position="284"/>
        <end position="305"/>
    </location>
</feature>
<dbReference type="GO" id="GO:0005886">
    <property type="term" value="C:plasma membrane"/>
    <property type="evidence" value="ECO:0007669"/>
    <property type="project" value="UniProtKB-SubCell"/>
</dbReference>
<protein>
    <submittedName>
        <fullName evidence="8">Flippase</fullName>
    </submittedName>
</protein>
<reference evidence="8 9" key="1">
    <citation type="journal article" date="2018" name="Syst. Appl. Microbiol.">
        <title>Photobacterium carnosum sp. nov., isolated from spoiled modified atmosphere packaged poultry meat.</title>
        <authorList>
            <person name="Hilgarth M."/>
            <person name="Fuertes S."/>
            <person name="Ehrmann M."/>
            <person name="Vogel R.F."/>
        </authorList>
    </citation>
    <scope>NUCLEOTIDE SEQUENCE [LARGE SCALE GENOMIC DNA]</scope>
    <source>
        <strain evidence="8 9">TMW 2.2021</strain>
    </source>
</reference>
<comment type="similarity">
    <text evidence="2">Belongs to the polysaccharide synthase family.</text>
</comment>
<evidence type="ECO:0000256" key="2">
    <source>
        <dbReference type="ARBA" id="ARBA00007430"/>
    </source>
</evidence>
<feature type="transmembrane region" description="Helical" evidence="7">
    <location>
        <begin position="325"/>
        <end position="345"/>
    </location>
</feature>
<name>A0A2N4UQY6_9GAMM</name>
<dbReference type="Proteomes" id="UP000234420">
    <property type="component" value="Unassembled WGS sequence"/>
</dbReference>
<keyword evidence="9" id="KW-1185">Reference proteome</keyword>
<keyword evidence="6 7" id="KW-0472">Membrane</keyword>
<gene>
    <name evidence="8" type="ORF">CIK00_13285</name>
</gene>
<feature type="transmembrane region" description="Helical" evidence="7">
    <location>
        <begin position="174"/>
        <end position="195"/>
    </location>
</feature>
<dbReference type="Pfam" id="PF13440">
    <property type="entry name" value="Polysacc_synt_3"/>
    <property type="match status" value="1"/>
</dbReference>
<feature type="transmembrane region" description="Helical" evidence="7">
    <location>
        <begin position="115"/>
        <end position="136"/>
    </location>
</feature>
<feature type="transmembrane region" description="Helical" evidence="7">
    <location>
        <begin position="148"/>
        <end position="168"/>
    </location>
</feature>
<evidence type="ECO:0000256" key="5">
    <source>
        <dbReference type="ARBA" id="ARBA00022989"/>
    </source>
</evidence>
<sequence>MSELKQKTTNGLKWSAIERIATQAIQLIVMLILGRMLGPEAFGLVGMLAIFIAISQTFVDSGFSSALIRKQDRSEADYATTFYFNIVVSLSCYVLLFICAPYIADFYHQPELINLTRVLGVVILANAFAVVQRTRLTVVMDFKTQAKASLLSVSCSTIVALTFAYYNFGVWSLVGQTLSFAIINVILLNVFDPWLPKCGFSKTSFKELFGFGSKILASGLLDTIYNNIYQIIIGKLFNAGQLGLFSQAKNLSSIPAMTLTGIIQRVTYPMMSHIQNDQQALDKAYLLTLRLAAVVIFPIIIGLGLVAKPLLTVLLGQEWQSAAELMTILCIGYMLYPIHAINLNLLQVKGRSDLFLKLEIIKKVMITIILFITVPLGIKAICIGMVIQSYLALLINTYYTGKLSTLTMLKQFKVLISIWLLTLGCAAFASLWYLIIGNDIIQLGLIIITALGLYIIAIKYLQSDLLDYMINTIFRKSN</sequence>
<dbReference type="PANTHER" id="PTHR30250:SF10">
    <property type="entry name" value="LIPOPOLYSACCHARIDE BIOSYNTHESIS PROTEIN WZXC"/>
    <property type="match status" value="1"/>
</dbReference>
<comment type="subcellular location">
    <subcellularLocation>
        <location evidence="1">Cell membrane</location>
        <topology evidence="1">Multi-pass membrane protein</topology>
    </subcellularLocation>
</comment>
<dbReference type="AlphaFoldDB" id="A0A2N4UQY6"/>
<keyword evidence="5 7" id="KW-1133">Transmembrane helix</keyword>
<keyword evidence="3" id="KW-1003">Cell membrane</keyword>
<evidence type="ECO:0000256" key="4">
    <source>
        <dbReference type="ARBA" id="ARBA00022692"/>
    </source>
</evidence>
<feature type="transmembrane region" description="Helical" evidence="7">
    <location>
        <begin position="366"/>
        <end position="395"/>
    </location>
</feature>
<dbReference type="EMBL" id="NPIB01000016">
    <property type="protein sequence ID" value="PLC57430.1"/>
    <property type="molecule type" value="Genomic_DNA"/>
</dbReference>
<feature type="transmembrane region" description="Helical" evidence="7">
    <location>
        <begin position="415"/>
        <end position="436"/>
    </location>
</feature>
<dbReference type="RefSeq" id="WP_101769329.1">
    <property type="nucleotide sequence ID" value="NZ_BPPU01000001.1"/>
</dbReference>
<feature type="transmembrane region" description="Helical" evidence="7">
    <location>
        <begin position="20"/>
        <end position="38"/>
    </location>
</feature>
<evidence type="ECO:0000313" key="8">
    <source>
        <dbReference type="EMBL" id="PLC57430.1"/>
    </source>
</evidence>
<accession>A0A2N4UQY6</accession>
<keyword evidence="4 7" id="KW-0812">Transmembrane</keyword>
<proteinExistence type="inferred from homology"/>
<organism evidence="8 9">
    <name type="scientific">Photobacterium carnosum</name>
    <dbReference type="NCBI Taxonomy" id="2023717"/>
    <lineage>
        <taxon>Bacteria</taxon>
        <taxon>Pseudomonadati</taxon>
        <taxon>Pseudomonadota</taxon>
        <taxon>Gammaproteobacteria</taxon>
        <taxon>Vibrionales</taxon>
        <taxon>Vibrionaceae</taxon>
        <taxon>Photobacterium</taxon>
    </lineage>
</organism>
<feature type="transmembrane region" description="Helical" evidence="7">
    <location>
        <begin position="443"/>
        <end position="461"/>
    </location>
</feature>
<comment type="caution">
    <text evidence="8">The sequence shown here is derived from an EMBL/GenBank/DDBJ whole genome shotgun (WGS) entry which is preliminary data.</text>
</comment>
<dbReference type="PANTHER" id="PTHR30250">
    <property type="entry name" value="PST FAMILY PREDICTED COLANIC ACID TRANSPORTER"/>
    <property type="match status" value="1"/>
</dbReference>
<evidence type="ECO:0000256" key="7">
    <source>
        <dbReference type="SAM" id="Phobius"/>
    </source>
</evidence>
<feature type="transmembrane region" description="Helical" evidence="7">
    <location>
        <begin position="80"/>
        <end position="103"/>
    </location>
</feature>
<evidence type="ECO:0000256" key="3">
    <source>
        <dbReference type="ARBA" id="ARBA00022475"/>
    </source>
</evidence>